<gene>
    <name evidence="3" type="ORF">Pa4123_59100</name>
</gene>
<evidence type="ECO:0000256" key="1">
    <source>
        <dbReference type="ARBA" id="ARBA00006484"/>
    </source>
</evidence>
<keyword evidence="4" id="KW-1185">Reference proteome</keyword>
<dbReference type="SUPFAM" id="SSF51735">
    <property type="entry name" value="NAD(P)-binding Rossmann-fold domains"/>
    <property type="match status" value="1"/>
</dbReference>
<proteinExistence type="inferred from homology"/>
<dbReference type="Gene3D" id="3.40.50.720">
    <property type="entry name" value="NAD(P)-binding Rossmann-like Domain"/>
    <property type="match status" value="1"/>
</dbReference>
<dbReference type="InterPro" id="IPR057326">
    <property type="entry name" value="KR_dom"/>
</dbReference>
<feature type="domain" description="Ketoreductase" evidence="2">
    <location>
        <begin position="8"/>
        <end position="199"/>
    </location>
</feature>
<comment type="caution">
    <text evidence="3">The sequence shown here is derived from an EMBL/GenBank/DDBJ whole genome shotgun (WGS) entry which is preliminary data.</text>
</comment>
<organism evidence="3 4">
    <name type="scientific">Phytohabitans aurantiacus</name>
    <dbReference type="NCBI Taxonomy" id="3016789"/>
    <lineage>
        <taxon>Bacteria</taxon>
        <taxon>Bacillati</taxon>
        <taxon>Actinomycetota</taxon>
        <taxon>Actinomycetes</taxon>
        <taxon>Micromonosporales</taxon>
        <taxon>Micromonosporaceae</taxon>
    </lineage>
</organism>
<accession>A0ABQ5R1G5</accession>
<dbReference type="RefSeq" id="WP_281901101.1">
    <property type="nucleotide sequence ID" value="NZ_BSDI01000034.1"/>
</dbReference>
<evidence type="ECO:0000313" key="3">
    <source>
        <dbReference type="EMBL" id="GLI00634.1"/>
    </source>
</evidence>
<dbReference type="InterPro" id="IPR002347">
    <property type="entry name" value="SDR_fam"/>
</dbReference>
<dbReference type="Proteomes" id="UP001144280">
    <property type="component" value="Unassembled WGS sequence"/>
</dbReference>
<dbReference type="PANTHER" id="PTHR42760">
    <property type="entry name" value="SHORT-CHAIN DEHYDROGENASES/REDUCTASES FAMILY MEMBER"/>
    <property type="match status" value="1"/>
</dbReference>
<dbReference type="CDD" id="cd05233">
    <property type="entry name" value="SDR_c"/>
    <property type="match status" value="1"/>
</dbReference>
<dbReference type="SMART" id="SM00822">
    <property type="entry name" value="PKS_KR"/>
    <property type="match status" value="1"/>
</dbReference>
<dbReference type="Pfam" id="PF13561">
    <property type="entry name" value="adh_short_C2"/>
    <property type="match status" value="1"/>
</dbReference>
<evidence type="ECO:0000313" key="4">
    <source>
        <dbReference type="Proteomes" id="UP001144280"/>
    </source>
</evidence>
<dbReference type="EMBL" id="BSDI01000034">
    <property type="protein sequence ID" value="GLI00634.1"/>
    <property type="molecule type" value="Genomic_DNA"/>
</dbReference>
<dbReference type="PRINTS" id="PR00081">
    <property type="entry name" value="GDHRDH"/>
</dbReference>
<comment type="similarity">
    <text evidence="1">Belongs to the short-chain dehydrogenases/reductases (SDR) family.</text>
</comment>
<sequence>MDLGLRGNPVLITGGSRGLGRATAETLAAQGCPLAICAREERPLLDLAESLRASHGIEAFVRSVDVTDHERLAEFVAEAADSLGGLRGVVANAGGNRGRGLLESQSVDWTATFDLNVGHAATVTRAAVPYLADGGGGSVVFVASISGWKPSPPAQYAAAKAALVHMATCLSRELAEHGVRVNAVSPGSMLVPGGGWDRMRRNDPDRFGQFLREFPAGRLVDPAEVAEVIAFLLSHGSRGVNGAHIPVDGAQNAPSARGY</sequence>
<evidence type="ECO:0000259" key="2">
    <source>
        <dbReference type="SMART" id="SM00822"/>
    </source>
</evidence>
<dbReference type="InterPro" id="IPR036291">
    <property type="entry name" value="NAD(P)-bd_dom_sf"/>
</dbReference>
<protein>
    <submittedName>
        <fullName evidence="3">Oxidoreductase</fullName>
    </submittedName>
</protein>
<reference evidence="3" key="1">
    <citation type="submission" date="2022-12" db="EMBL/GenBank/DDBJ databases">
        <title>New Phytohabitans aurantiacus sp. RD004123 nov., an actinomycete isolated from soil.</title>
        <authorList>
            <person name="Triningsih D.W."/>
            <person name="Harunari E."/>
            <person name="Igarashi Y."/>
        </authorList>
    </citation>
    <scope>NUCLEOTIDE SEQUENCE</scope>
    <source>
        <strain evidence="3">RD004123</strain>
    </source>
</reference>
<name>A0ABQ5R1G5_9ACTN</name>